<sequence>MQQRRRITDADVETAVRLLDAWSNKLTWDRFLAVFETEVGYRYTKMAMHKYPRVTDAFERAKHRIREQTELALRNAGSNRKGPIPHGDVALARAYEKVEEQKQRIARLEQENRDLLEQFLRWQYNANAAGVSRERLDQPLPRKHDNNVVVTYSDRKKRKPEAEE</sequence>
<dbReference type="Proteomes" id="UP001595799">
    <property type="component" value="Unassembled WGS sequence"/>
</dbReference>
<comment type="caution">
    <text evidence="3">The sequence shown here is derived from an EMBL/GenBank/DDBJ whole genome shotgun (WGS) entry which is preliminary data.</text>
</comment>
<dbReference type="EMBL" id="JBHSCW010000003">
    <property type="protein sequence ID" value="MFC4350903.1"/>
    <property type="molecule type" value="Genomic_DNA"/>
</dbReference>
<evidence type="ECO:0000313" key="3">
    <source>
        <dbReference type="EMBL" id="MFC4350903.1"/>
    </source>
</evidence>
<accession>A0ABV8UI02</accession>
<protein>
    <submittedName>
        <fullName evidence="3">Uncharacterized protein</fullName>
    </submittedName>
</protein>
<evidence type="ECO:0000313" key="4">
    <source>
        <dbReference type="Proteomes" id="UP001595799"/>
    </source>
</evidence>
<keyword evidence="4" id="KW-1185">Reference proteome</keyword>
<name>A0ABV8UI02_9PROT</name>
<keyword evidence="1" id="KW-0175">Coiled coil</keyword>
<evidence type="ECO:0000256" key="2">
    <source>
        <dbReference type="SAM" id="MobiDB-lite"/>
    </source>
</evidence>
<feature type="coiled-coil region" evidence="1">
    <location>
        <begin position="91"/>
        <end position="125"/>
    </location>
</feature>
<evidence type="ECO:0000256" key="1">
    <source>
        <dbReference type="SAM" id="Coils"/>
    </source>
</evidence>
<proteinExistence type="predicted"/>
<gene>
    <name evidence="3" type="ORF">ACFOW6_05040</name>
</gene>
<feature type="region of interest" description="Disordered" evidence="2">
    <location>
        <begin position="133"/>
        <end position="164"/>
    </location>
</feature>
<feature type="compositionally biased region" description="Basic residues" evidence="2">
    <location>
        <begin position="155"/>
        <end position="164"/>
    </location>
</feature>
<reference evidence="4" key="1">
    <citation type="journal article" date="2019" name="Int. J. Syst. Evol. Microbiol.">
        <title>The Global Catalogue of Microorganisms (GCM) 10K type strain sequencing project: providing services to taxonomists for standard genome sequencing and annotation.</title>
        <authorList>
            <consortium name="The Broad Institute Genomics Platform"/>
            <consortium name="The Broad Institute Genome Sequencing Center for Infectious Disease"/>
            <person name="Wu L."/>
            <person name="Ma J."/>
        </authorList>
    </citation>
    <scope>NUCLEOTIDE SEQUENCE [LARGE SCALE GENOMIC DNA]</scope>
    <source>
        <strain evidence="4">CECT 8472</strain>
    </source>
</reference>
<feature type="compositionally biased region" description="Basic and acidic residues" evidence="2">
    <location>
        <begin position="133"/>
        <end position="146"/>
    </location>
</feature>
<dbReference type="RefSeq" id="WP_382421248.1">
    <property type="nucleotide sequence ID" value="NZ_JBHSCW010000003.1"/>
</dbReference>
<organism evidence="3 4">
    <name type="scientific">Fodinicurvata halophila</name>
    <dbReference type="NCBI Taxonomy" id="1419723"/>
    <lineage>
        <taxon>Bacteria</taxon>
        <taxon>Pseudomonadati</taxon>
        <taxon>Pseudomonadota</taxon>
        <taxon>Alphaproteobacteria</taxon>
        <taxon>Rhodospirillales</taxon>
        <taxon>Rhodovibrionaceae</taxon>
        <taxon>Fodinicurvata</taxon>
    </lineage>
</organism>